<dbReference type="PANTHER" id="PTHR14237:SF50">
    <property type="entry name" value="OS11G0487100 PROTEIN"/>
    <property type="match status" value="1"/>
</dbReference>
<reference evidence="2" key="1">
    <citation type="submission" date="2019-09" db="EMBL/GenBank/DDBJ databases">
        <title>RNA-seq analysis of differentially expressed genes between male and female gametophytes of simple thalloid liverwort Pellia endiviifolia sp B.</title>
        <authorList>
            <person name="Sierocka I."/>
            <person name="Alaba S."/>
            <person name="Jarmolowski A."/>
            <person name="Karlowski W.M."/>
            <person name="Szweykowska-Kulinska Z."/>
        </authorList>
    </citation>
    <scope>NUCLEOTIDE SEQUENCE</scope>
</reference>
<proteinExistence type="evidence at transcript level"/>
<feature type="compositionally biased region" description="Polar residues" evidence="1">
    <location>
        <begin position="98"/>
        <end position="113"/>
    </location>
</feature>
<sequence>MGSNPVPPRPRRQRSKEEEPKARTFVIPPHIIAEAMSSLHGLDLRWSGPITSTEMRYVEQYVQARYPEYYEGLIGNKASASDLPSLKEDQEYSEDGSGRSTCTPTGRRSPKTNQDLAACFGSALPEPKKMPLEPSRLLDILTKKSTSHDSSISIPEMHARNRVVKACELQENDYIVVFTTNLKEAMMLVGGSYPFFRYNYYMTVLEEQVDCIREFAIYKEAKVLPAPVSWLDLRIAGSQLSQYFRKKSKHSPKGLFAYPADVRGTRNSLHWVSEAQRNCWHVLLDATELILGEDQLNLTLHKPDYALCTLPKSVGQKPTITCLLVRRSSFGILTPR</sequence>
<accession>A0A6B7NQP9</accession>
<dbReference type="InterPro" id="IPR015421">
    <property type="entry name" value="PyrdxlP-dep_Trfase_major"/>
</dbReference>
<evidence type="ECO:0000313" key="2">
    <source>
        <dbReference type="EMBL" id="QFS19068.1"/>
    </source>
</evidence>
<organism evidence="2">
    <name type="scientific">Apopellia endiviifolia</name>
    <name type="common">species B</name>
    <dbReference type="NCBI Taxonomy" id="119729"/>
    <lineage>
        <taxon>Eukaryota</taxon>
        <taxon>Viridiplantae</taxon>
        <taxon>Streptophyta</taxon>
        <taxon>Embryophyta</taxon>
        <taxon>Marchantiophyta</taxon>
        <taxon>Jungermanniopsida</taxon>
        <taxon>Pelliidae</taxon>
        <taxon>Pelliales</taxon>
        <taxon>Pelliaceae</taxon>
        <taxon>Apopellia</taxon>
    </lineage>
</organism>
<evidence type="ECO:0000256" key="1">
    <source>
        <dbReference type="SAM" id="MobiDB-lite"/>
    </source>
</evidence>
<feature type="region of interest" description="Disordered" evidence="1">
    <location>
        <begin position="1"/>
        <end position="23"/>
    </location>
</feature>
<dbReference type="Gene3D" id="3.40.640.10">
    <property type="entry name" value="Type I PLP-dependent aspartate aminotransferase-like (Major domain)"/>
    <property type="match status" value="1"/>
</dbReference>
<dbReference type="AlphaFoldDB" id="A0A6B7NQP9"/>
<name>A0A6B7NQP9_9MARC</name>
<protein>
    <submittedName>
        <fullName evidence="2">Molybdenum cofactor sulfurase-like protein</fullName>
    </submittedName>
</protein>
<dbReference type="PANTHER" id="PTHR14237">
    <property type="entry name" value="MOLYBDOPTERIN COFACTOR SULFURASE MOSC"/>
    <property type="match status" value="1"/>
</dbReference>
<dbReference type="EMBL" id="MN496007">
    <property type="protein sequence ID" value="QFS19068.1"/>
    <property type="molecule type" value="mRNA"/>
</dbReference>
<feature type="region of interest" description="Disordered" evidence="1">
    <location>
        <begin position="80"/>
        <end position="113"/>
    </location>
</feature>